<protein>
    <submittedName>
        <fullName evidence="2 3">Uncharacterized protein</fullName>
    </submittedName>
</protein>
<gene>
    <name evidence="2" type="ORF">CAPTEDRAFT_189246</name>
</gene>
<feature type="region of interest" description="Disordered" evidence="1">
    <location>
        <begin position="64"/>
        <end position="126"/>
    </location>
</feature>
<name>R7UTB1_CAPTE</name>
<evidence type="ECO:0000313" key="2">
    <source>
        <dbReference type="EMBL" id="ELU06611.1"/>
    </source>
</evidence>
<dbReference type="HOGENOM" id="CLU_1983658_0_0_1"/>
<accession>R7UTB1</accession>
<feature type="compositionally biased region" description="Polar residues" evidence="1">
    <location>
        <begin position="64"/>
        <end position="82"/>
    </location>
</feature>
<feature type="region of interest" description="Disordered" evidence="1">
    <location>
        <begin position="1"/>
        <end position="51"/>
    </location>
</feature>
<dbReference type="EMBL" id="AMQN01001177">
    <property type="status" value="NOT_ANNOTATED_CDS"/>
    <property type="molecule type" value="Genomic_DNA"/>
</dbReference>
<keyword evidence="4" id="KW-1185">Reference proteome</keyword>
<feature type="compositionally biased region" description="Basic and acidic residues" evidence="1">
    <location>
        <begin position="109"/>
        <end position="126"/>
    </location>
</feature>
<feature type="compositionally biased region" description="Polar residues" evidence="1">
    <location>
        <begin position="13"/>
        <end position="31"/>
    </location>
</feature>
<dbReference type="Proteomes" id="UP000014760">
    <property type="component" value="Unassembled WGS sequence"/>
</dbReference>
<evidence type="ECO:0000313" key="3">
    <source>
        <dbReference type="EnsemblMetazoa" id="CapteP189246"/>
    </source>
</evidence>
<reference evidence="2 4" key="2">
    <citation type="journal article" date="2013" name="Nature">
        <title>Insights into bilaterian evolution from three spiralian genomes.</title>
        <authorList>
            <person name="Simakov O."/>
            <person name="Marletaz F."/>
            <person name="Cho S.J."/>
            <person name="Edsinger-Gonzales E."/>
            <person name="Havlak P."/>
            <person name="Hellsten U."/>
            <person name="Kuo D.H."/>
            <person name="Larsson T."/>
            <person name="Lv J."/>
            <person name="Arendt D."/>
            <person name="Savage R."/>
            <person name="Osoegawa K."/>
            <person name="de Jong P."/>
            <person name="Grimwood J."/>
            <person name="Chapman J.A."/>
            <person name="Shapiro H."/>
            <person name="Aerts A."/>
            <person name="Otillar R.P."/>
            <person name="Terry A.Y."/>
            <person name="Boore J.L."/>
            <person name="Grigoriev I.V."/>
            <person name="Lindberg D.R."/>
            <person name="Seaver E.C."/>
            <person name="Weisblat D.A."/>
            <person name="Putnam N.H."/>
            <person name="Rokhsar D.S."/>
        </authorList>
    </citation>
    <scope>NUCLEOTIDE SEQUENCE</scope>
    <source>
        <strain evidence="2 4">I ESC-2004</strain>
    </source>
</reference>
<dbReference type="AlphaFoldDB" id="R7UTB1"/>
<feature type="compositionally biased region" description="Polar residues" evidence="1">
    <location>
        <begin position="90"/>
        <end position="108"/>
    </location>
</feature>
<reference evidence="4" key="1">
    <citation type="submission" date="2012-12" db="EMBL/GenBank/DDBJ databases">
        <authorList>
            <person name="Hellsten U."/>
            <person name="Grimwood J."/>
            <person name="Chapman J.A."/>
            <person name="Shapiro H."/>
            <person name="Aerts A."/>
            <person name="Otillar R.P."/>
            <person name="Terry A.Y."/>
            <person name="Boore J.L."/>
            <person name="Simakov O."/>
            <person name="Marletaz F."/>
            <person name="Cho S.-J."/>
            <person name="Edsinger-Gonzales E."/>
            <person name="Havlak P."/>
            <person name="Kuo D.-H."/>
            <person name="Larsson T."/>
            <person name="Lv J."/>
            <person name="Arendt D."/>
            <person name="Savage R."/>
            <person name="Osoegawa K."/>
            <person name="de Jong P."/>
            <person name="Lindberg D.R."/>
            <person name="Seaver E.C."/>
            <person name="Weisblat D.A."/>
            <person name="Putnam N.H."/>
            <person name="Grigoriev I.V."/>
            <person name="Rokhsar D.S."/>
        </authorList>
    </citation>
    <scope>NUCLEOTIDE SEQUENCE</scope>
    <source>
        <strain evidence="4">I ESC-2004</strain>
    </source>
</reference>
<dbReference type="EMBL" id="KB300511">
    <property type="protein sequence ID" value="ELU06611.1"/>
    <property type="molecule type" value="Genomic_DNA"/>
</dbReference>
<evidence type="ECO:0000313" key="4">
    <source>
        <dbReference type="Proteomes" id="UP000014760"/>
    </source>
</evidence>
<reference evidence="3" key="3">
    <citation type="submission" date="2015-06" db="UniProtKB">
        <authorList>
            <consortium name="EnsemblMetazoa"/>
        </authorList>
    </citation>
    <scope>IDENTIFICATION</scope>
</reference>
<evidence type="ECO:0000256" key="1">
    <source>
        <dbReference type="SAM" id="MobiDB-lite"/>
    </source>
</evidence>
<organism evidence="2">
    <name type="scientific">Capitella teleta</name>
    <name type="common">Polychaete worm</name>
    <dbReference type="NCBI Taxonomy" id="283909"/>
    <lineage>
        <taxon>Eukaryota</taxon>
        <taxon>Metazoa</taxon>
        <taxon>Spiralia</taxon>
        <taxon>Lophotrochozoa</taxon>
        <taxon>Annelida</taxon>
        <taxon>Polychaeta</taxon>
        <taxon>Sedentaria</taxon>
        <taxon>Scolecida</taxon>
        <taxon>Capitellidae</taxon>
        <taxon>Capitella</taxon>
    </lineage>
</organism>
<dbReference type="EnsemblMetazoa" id="CapteT189246">
    <property type="protein sequence ID" value="CapteP189246"/>
    <property type="gene ID" value="CapteG189246"/>
</dbReference>
<sequence>MTSSRPFPVGENHLSSGWPSQKPKANQTRSLSLHADAWPSPASNADKASDSDAEFDVFDGLVADNQSRVNPSQGFRSAQNTPDLLMTSAPVPQNKNPKPQSSGNGSTGHSEEEKRRKEKIRDLELL</sequence>
<proteinExistence type="predicted"/>